<dbReference type="SMART" id="SM00409">
    <property type="entry name" value="IG"/>
    <property type="match status" value="2"/>
</dbReference>
<feature type="region of interest" description="Disordered" evidence="5">
    <location>
        <begin position="279"/>
        <end position="544"/>
    </location>
</feature>
<keyword evidence="4" id="KW-0325">Glycoprotein</keyword>
<feature type="signal peptide" evidence="7">
    <location>
        <begin position="1"/>
        <end position="20"/>
    </location>
</feature>
<keyword evidence="6" id="KW-0812">Transmembrane</keyword>
<evidence type="ECO:0000256" key="4">
    <source>
        <dbReference type="ARBA" id="ARBA00023180"/>
    </source>
</evidence>
<dbReference type="AlphaFoldDB" id="A0A674MUV7"/>
<accession>A0A674MUV7</accession>
<evidence type="ECO:0000313" key="10">
    <source>
        <dbReference type="Proteomes" id="UP000005226"/>
    </source>
</evidence>
<feature type="compositionally biased region" description="Basic and acidic residues" evidence="5">
    <location>
        <begin position="439"/>
        <end position="458"/>
    </location>
</feature>
<protein>
    <recommendedName>
        <fullName evidence="8">Ig-like domain-containing protein</fullName>
    </recommendedName>
</protein>
<dbReference type="PANTHER" id="PTHR12080">
    <property type="entry name" value="SIGNALING LYMPHOCYTIC ACTIVATION MOLECULE"/>
    <property type="match status" value="1"/>
</dbReference>
<evidence type="ECO:0000256" key="1">
    <source>
        <dbReference type="ARBA" id="ARBA00004370"/>
    </source>
</evidence>
<feature type="compositionally biased region" description="Acidic residues" evidence="5">
    <location>
        <begin position="417"/>
        <end position="430"/>
    </location>
</feature>
<feature type="compositionally biased region" description="Acidic residues" evidence="5">
    <location>
        <begin position="401"/>
        <end position="410"/>
    </location>
</feature>
<keyword evidence="3 6" id="KW-0472">Membrane</keyword>
<dbReference type="InParanoid" id="A0A674MUV7"/>
<keyword evidence="6" id="KW-1133">Transmembrane helix</keyword>
<organism evidence="9 10">
    <name type="scientific">Takifugu rubripes</name>
    <name type="common">Japanese pufferfish</name>
    <name type="synonym">Fugu rubripes</name>
    <dbReference type="NCBI Taxonomy" id="31033"/>
    <lineage>
        <taxon>Eukaryota</taxon>
        <taxon>Metazoa</taxon>
        <taxon>Chordata</taxon>
        <taxon>Craniata</taxon>
        <taxon>Vertebrata</taxon>
        <taxon>Euteleostomi</taxon>
        <taxon>Actinopterygii</taxon>
        <taxon>Neopterygii</taxon>
        <taxon>Teleostei</taxon>
        <taxon>Neoteleostei</taxon>
        <taxon>Acanthomorphata</taxon>
        <taxon>Eupercaria</taxon>
        <taxon>Tetraodontiformes</taxon>
        <taxon>Tetradontoidea</taxon>
        <taxon>Tetraodontidae</taxon>
        <taxon>Takifugu</taxon>
    </lineage>
</organism>
<feature type="transmembrane region" description="Helical" evidence="6">
    <location>
        <begin position="207"/>
        <end position="227"/>
    </location>
</feature>
<feature type="compositionally biased region" description="Basic and acidic residues" evidence="5">
    <location>
        <begin position="367"/>
        <end position="384"/>
    </location>
</feature>
<dbReference type="InterPro" id="IPR036179">
    <property type="entry name" value="Ig-like_dom_sf"/>
</dbReference>
<dbReference type="PANTHER" id="PTHR12080:SF55">
    <property type="entry name" value="LYMPHOCYTE FUNCTION-ASSOCIATED ANTIGEN 3"/>
    <property type="match status" value="1"/>
</dbReference>
<feature type="domain" description="Ig-like" evidence="8">
    <location>
        <begin position="121"/>
        <end position="193"/>
    </location>
</feature>
<comment type="subcellular location">
    <subcellularLocation>
        <location evidence="1">Membrane</location>
    </subcellularLocation>
</comment>
<evidence type="ECO:0000256" key="5">
    <source>
        <dbReference type="SAM" id="MobiDB-lite"/>
    </source>
</evidence>
<dbReference type="PROSITE" id="PS50835">
    <property type="entry name" value="IG_LIKE"/>
    <property type="match status" value="1"/>
</dbReference>
<evidence type="ECO:0000256" key="6">
    <source>
        <dbReference type="SAM" id="Phobius"/>
    </source>
</evidence>
<feature type="compositionally biased region" description="Acidic residues" evidence="5">
    <location>
        <begin position="310"/>
        <end position="331"/>
    </location>
</feature>
<dbReference type="InterPro" id="IPR007110">
    <property type="entry name" value="Ig-like_dom"/>
</dbReference>
<dbReference type="Proteomes" id="UP000005226">
    <property type="component" value="Chromosome 1"/>
</dbReference>
<reference evidence="9" key="2">
    <citation type="submission" date="2025-08" db="UniProtKB">
        <authorList>
            <consortium name="Ensembl"/>
        </authorList>
    </citation>
    <scope>IDENTIFICATION</scope>
</reference>
<dbReference type="Gene3D" id="2.60.40.10">
    <property type="entry name" value="Immunoglobulins"/>
    <property type="match status" value="2"/>
</dbReference>
<dbReference type="InterPro" id="IPR015631">
    <property type="entry name" value="CD2/SLAM_rcpt"/>
</dbReference>
<dbReference type="InterPro" id="IPR003599">
    <property type="entry name" value="Ig_sub"/>
</dbReference>
<dbReference type="InterPro" id="IPR013783">
    <property type="entry name" value="Ig-like_fold"/>
</dbReference>
<dbReference type="SUPFAM" id="SSF48726">
    <property type="entry name" value="Immunoglobulin"/>
    <property type="match status" value="2"/>
</dbReference>
<evidence type="ECO:0000256" key="2">
    <source>
        <dbReference type="ARBA" id="ARBA00022729"/>
    </source>
</evidence>
<keyword evidence="2 7" id="KW-0732">Signal</keyword>
<dbReference type="GO" id="GO:0016020">
    <property type="term" value="C:membrane"/>
    <property type="evidence" value="ECO:0007669"/>
    <property type="project" value="UniProtKB-SubCell"/>
</dbReference>
<keyword evidence="10" id="KW-1185">Reference proteome</keyword>
<evidence type="ECO:0000256" key="3">
    <source>
        <dbReference type="ARBA" id="ARBA00023136"/>
    </source>
</evidence>
<dbReference type="Ensembl" id="ENSTRUT00000088958.1">
    <property type="protein sequence ID" value="ENSTRUP00000064822.1"/>
    <property type="gene ID" value="ENSTRUG00000000120.3"/>
</dbReference>
<feature type="chain" id="PRO_5025571436" description="Ig-like domain-containing protein" evidence="7">
    <location>
        <begin position="21"/>
        <end position="544"/>
    </location>
</feature>
<name>A0A674MUV7_TAKRU</name>
<evidence type="ECO:0000259" key="8">
    <source>
        <dbReference type="PROSITE" id="PS50835"/>
    </source>
</evidence>
<evidence type="ECO:0000313" key="9">
    <source>
        <dbReference type="Ensembl" id="ENSTRUP00000064822.1"/>
    </source>
</evidence>
<reference evidence="9 10" key="1">
    <citation type="journal article" date="2011" name="Genome Biol. Evol.">
        <title>Integration of the genetic map and genome assembly of fugu facilitates insights into distinct features of genome evolution in teleosts and mammals.</title>
        <authorList>
            <person name="Kai W."/>
            <person name="Kikuchi K."/>
            <person name="Tohari S."/>
            <person name="Chew A.K."/>
            <person name="Tay A."/>
            <person name="Fujiwara A."/>
            <person name="Hosoya S."/>
            <person name="Suetake H."/>
            <person name="Naruse K."/>
            <person name="Brenner S."/>
            <person name="Suzuki Y."/>
            <person name="Venkatesh B."/>
        </authorList>
    </citation>
    <scope>NUCLEOTIDE SEQUENCE [LARGE SCALE GENOMIC DNA]</scope>
</reference>
<evidence type="ECO:0000256" key="7">
    <source>
        <dbReference type="SAM" id="SignalP"/>
    </source>
</evidence>
<proteinExistence type="predicted"/>
<dbReference type="GeneTree" id="ENSGT01030000234540"/>
<gene>
    <name evidence="9" type="primary">LOC105418387</name>
</gene>
<reference evidence="9" key="3">
    <citation type="submission" date="2025-09" db="UniProtKB">
        <authorList>
            <consortium name="Ensembl"/>
        </authorList>
    </citation>
    <scope>IDENTIFICATION</scope>
</reference>
<feature type="compositionally biased region" description="Polar residues" evidence="5">
    <location>
        <begin position="469"/>
        <end position="483"/>
    </location>
</feature>
<sequence length="544" mass="61305">MAPRVFKGFFLNVIFCLVAAQSIKYGLKGQEVKLKPQIQEQQPDLILWMHDDNKVVEFNGKEEDVYDPFKHRTTLDRHSAELHLTDLRSEDSGLYELQLYMQKKPYSYYYTLQVIDKVAKPTIICETNSSKSSNLSGLLTCSAPQPDIEYEWFFYGNTQPGPQLRIFLDNKHDERVYSCRVSNPLSNETAEFTAKDCYSDESSSVDLAAVLSAVVLLVLVLAGVVIYRRCYKGGANQTEGESQLPLKSHIKEGESQVQDEAPKQGIIRRLRDKFQRFGAQQTPANSHRNHRDFCPQSQQKRPRQGQKGSDEDDEGDEGTELDTELVSDEPDPAEKEASDLESSTEQTGRDNETAEDGESQLPLKSSPIKEAESQVQDEAPKQDFRPQSQQKRPRQGQKGSDEDDEDDEGTELVNEVFSDEPDPAEEEASDLESSTEQTASEKENKEQFIHSAGEDREVGSAQVIKEPDSSSTEADQSVDNSSGEADKSDIQINLTSFHTGAVSRVISSHPSQNQRREPDQQFLQEKQNKTKLQAIMMTKNKSRM</sequence>